<organism evidence="1 2">
    <name type="scientific">Coprinopsis marcescibilis</name>
    <name type="common">Agaric fungus</name>
    <name type="synonym">Psathyrella marcescibilis</name>
    <dbReference type="NCBI Taxonomy" id="230819"/>
    <lineage>
        <taxon>Eukaryota</taxon>
        <taxon>Fungi</taxon>
        <taxon>Dikarya</taxon>
        <taxon>Basidiomycota</taxon>
        <taxon>Agaricomycotina</taxon>
        <taxon>Agaricomycetes</taxon>
        <taxon>Agaricomycetidae</taxon>
        <taxon>Agaricales</taxon>
        <taxon>Agaricineae</taxon>
        <taxon>Psathyrellaceae</taxon>
        <taxon>Coprinopsis</taxon>
    </lineage>
</organism>
<proteinExistence type="predicted"/>
<dbReference type="Pfam" id="PF18758">
    <property type="entry name" value="KDZ"/>
    <property type="match status" value="1"/>
</dbReference>
<accession>A0A5C3KAH4</accession>
<sequence length="401" mass="46218">MDHFDDGGLAALVCRHDIPLLFANVDTPREQQKYAIALLLRLFSLIPQKATVGVLYDVGCVLDRSLQLYDILPEDITTRIVWATSAMRAYAHQWSCQLVERLWSRLRKLIGICRGSLASTIADELKIDLGAWIRRRLGTKLEEHLQEARKAFGTCKMQIAELREQWQLQKEAQLSVRAHAPARLRKDLDALLRLQTDIDKLEKSLEHAHAEFSETTSADSIKSVEFMEESYDKMRDHVESLYASLNVQDIFPELKNLELKFVRQLLLLRNLKINIRKRAIGNLFEWDRLNQATGGRHQALGIKMHQHIRHTISKRTPALETAVKRFNRYCAELAAMHRPEWNIPLPEPLPAKLGDLRNDPGLLEDVWISPSNVEIPPWLNDPSVREGIRGMLRQDRCLEDQ</sequence>
<dbReference type="PANTHER" id="PTHR33096:SF1">
    <property type="entry name" value="CXC1-LIKE CYSTEINE CLUSTER ASSOCIATED WITH KDZ TRANSPOSASES DOMAIN-CONTAINING PROTEIN"/>
    <property type="match status" value="1"/>
</dbReference>
<dbReference type="InterPro" id="IPR040521">
    <property type="entry name" value="KDZ"/>
</dbReference>
<protein>
    <submittedName>
        <fullName evidence="1">Uncharacterized protein</fullName>
    </submittedName>
</protein>
<reference evidence="1 2" key="1">
    <citation type="journal article" date="2019" name="Nat. Ecol. Evol.">
        <title>Megaphylogeny resolves global patterns of mushroom evolution.</title>
        <authorList>
            <person name="Varga T."/>
            <person name="Krizsan K."/>
            <person name="Foldi C."/>
            <person name="Dima B."/>
            <person name="Sanchez-Garcia M."/>
            <person name="Sanchez-Ramirez S."/>
            <person name="Szollosi G.J."/>
            <person name="Szarkandi J.G."/>
            <person name="Papp V."/>
            <person name="Albert L."/>
            <person name="Andreopoulos W."/>
            <person name="Angelini C."/>
            <person name="Antonin V."/>
            <person name="Barry K.W."/>
            <person name="Bougher N.L."/>
            <person name="Buchanan P."/>
            <person name="Buyck B."/>
            <person name="Bense V."/>
            <person name="Catcheside P."/>
            <person name="Chovatia M."/>
            <person name="Cooper J."/>
            <person name="Damon W."/>
            <person name="Desjardin D."/>
            <person name="Finy P."/>
            <person name="Geml J."/>
            <person name="Haridas S."/>
            <person name="Hughes K."/>
            <person name="Justo A."/>
            <person name="Karasinski D."/>
            <person name="Kautmanova I."/>
            <person name="Kiss B."/>
            <person name="Kocsube S."/>
            <person name="Kotiranta H."/>
            <person name="LaButti K.M."/>
            <person name="Lechner B.E."/>
            <person name="Liimatainen K."/>
            <person name="Lipzen A."/>
            <person name="Lukacs Z."/>
            <person name="Mihaltcheva S."/>
            <person name="Morgado L.N."/>
            <person name="Niskanen T."/>
            <person name="Noordeloos M.E."/>
            <person name="Ohm R.A."/>
            <person name="Ortiz-Santana B."/>
            <person name="Ovrebo C."/>
            <person name="Racz N."/>
            <person name="Riley R."/>
            <person name="Savchenko A."/>
            <person name="Shiryaev A."/>
            <person name="Soop K."/>
            <person name="Spirin V."/>
            <person name="Szebenyi C."/>
            <person name="Tomsovsky M."/>
            <person name="Tulloss R.E."/>
            <person name="Uehling J."/>
            <person name="Grigoriev I.V."/>
            <person name="Vagvolgyi C."/>
            <person name="Papp T."/>
            <person name="Martin F.M."/>
            <person name="Miettinen O."/>
            <person name="Hibbett D.S."/>
            <person name="Nagy L.G."/>
        </authorList>
    </citation>
    <scope>NUCLEOTIDE SEQUENCE [LARGE SCALE GENOMIC DNA]</scope>
    <source>
        <strain evidence="1 2">CBS 121175</strain>
    </source>
</reference>
<dbReference type="Proteomes" id="UP000307440">
    <property type="component" value="Unassembled WGS sequence"/>
</dbReference>
<evidence type="ECO:0000313" key="2">
    <source>
        <dbReference type="Proteomes" id="UP000307440"/>
    </source>
</evidence>
<dbReference type="AlphaFoldDB" id="A0A5C3KAH4"/>
<dbReference type="OrthoDB" id="3253684at2759"/>
<name>A0A5C3KAH4_COPMA</name>
<gene>
    <name evidence="1" type="ORF">FA15DRAFT_683652</name>
</gene>
<dbReference type="STRING" id="230819.A0A5C3KAH4"/>
<evidence type="ECO:0000313" key="1">
    <source>
        <dbReference type="EMBL" id="TFK16874.1"/>
    </source>
</evidence>
<dbReference type="EMBL" id="ML210619">
    <property type="protein sequence ID" value="TFK16874.1"/>
    <property type="molecule type" value="Genomic_DNA"/>
</dbReference>
<dbReference type="PANTHER" id="PTHR33096">
    <property type="entry name" value="CXC2 DOMAIN-CONTAINING PROTEIN"/>
    <property type="match status" value="1"/>
</dbReference>
<keyword evidence="2" id="KW-1185">Reference proteome</keyword>